<feature type="signal peptide" evidence="2">
    <location>
        <begin position="1"/>
        <end position="27"/>
    </location>
</feature>
<dbReference type="EMBL" id="FOVH01000020">
    <property type="protein sequence ID" value="SFP99959.1"/>
    <property type="molecule type" value="Genomic_DNA"/>
</dbReference>
<dbReference type="PROSITE" id="PS51257">
    <property type="entry name" value="PROKAR_LIPOPROTEIN"/>
    <property type="match status" value="1"/>
</dbReference>
<sequence length="252" mass="26668">MRRRAPLALLLCAAVAGCGQSARGAGAEPPAVPPPTVPASRVPTSTVPAPTSAVPASPPSSSSSAPALLGRQGGWRITTYYTALESLYRGKRKAVRGCTRFHCSHGKTPLGSYPADFLKVVQTEGSGRITAGPQRGRYLNWSHSVGFWLDDTTRDSRGRPLKPWVSAAADKSVLARGQRFAIAGCGGDGNGRPIPAEVCERFRKARWTVTDLFRPGYGGENHADVYLGEEKGSLMSGSPFYTTLKGATLVPS</sequence>
<dbReference type="GeneID" id="99648910"/>
<evidence type="ECO:0000313" key="4">
    <source>
        <dbReference type="Proteomes" id="UP000183413"/>
    </source>
</evidence>
<dbReference type="STRING" id="1993.SAMN04489713_120138"/>
<keyword evidence="4" id="KW-1185">Reference proteome</keyword>
<accession>A0A1I5UXL5</accession>
<name>A0A1I5UXL5_9ACTN</name>
<keyword evidence="2" id="KW-0732">Signal</keyword>
<protein>
    <submittedName>
        <fullName evidence="3">Uncharacterized protein</fullName>
    </submittedName>
</protein>
<dbReference type="Proteomes" id="UP000183413">
    <property type="component" value="Unassembled WGS sequence"/>
</dbReference>
<dbReference type="RefSeq" id="WP_075024207.1">
    <property type="nucleotide sequence ID" value="NZ_CP083237.1"/>
</dbReference>
<dbReference type="eggNOG" id="ENOG5032KA1">
    <property type="taxonomic scope" value="Bacteria"/>
</dbReference>
<evidence type="ECO:0000256" key="1">
    <source>
        <dbReference type="SAM" id="MobiDB-lite"/>
    </source>
</evidence>
<feature type="compositionally biased region" description="Low complexity" evidence="1">
    <location>
        <begin position="38"/>
        <end position="67"/>
    </location>
</feature>
<dbReference type="OrthoDB" id="3293218at2"/>
<dbReference type="InParanoid" id="A0A1I5UXL5"/>
<reference evidence="3 4" key="1">
    <citation type="submission" date="2016-10" db="EMBL/GenBank/DDBJ databases">
        <authorList>
            <person name="de Groot N.N."/>
        </authorList>
    </citation>
    <scope>NUCLEOTIDE SEQUENCE [LARGE SCALE GENOMIC DNA]</scope>
    <source>
        <strain evidence="3 4">DSM 43067</strain>
    </source>
</reference>
<dbReference type="AlphaFoldDB" id="A0A1I5UXL5"/>
<feature type="region of interest" description="Disordered" evidence="1">
    <location>
        <begin position="23"/>
        <end position="68"/>
    </location>
</feature>
<gene>
    <name evidence="3" type="ORF">SAMN04489713_120138</name>
</gene>
<feature type="chain" id="PRO_5010361328" evidence="2">
    <location>
        <begin position="28"/>
        <end position="252"/>
    </location>
</feature>
<evidence type="ECO:0000313" key="3">
    <source>
        <dbReference type="EMBL" id="SFP99959.1"/>
    </source>
</evidence>
<evidence type="ECO:0000256" key="2">
    <source>
        <dbReference type="SAM" id="SignalP"/>
    </source>
</evidence>
<organism evidence="3 4">
    <name type="scientific">Actinomadura madurae</name>
    <dbReference type="NCBI Taxonomy" id="1993"/>
    <lineage>
        <taxon>Bacteria</taxon>
        <taxon>Bacillati</taxon>
        <taxon>Actinomycetota</taxon>
        <taxon>Actinomycetes</taxon>
        <taxon>Streptosporangiales</taxon>
        <taxon>Thermomonosporaceae</taxon>
        <taxon>Actinomadura</taxon>
    </lineage>
</organism>
<proteinExistence type="predicted"/>